<dbReference type="OrthoDB" id="485672at2759"/>
<protein>
    <submittedName>
        <fullName evidence="2">Uncharacterized protein</fullName>
    </submittedName>
</protein>
<sequence>MVTAAPAVTLPPESVPPVMTVSQTTPAVAAPAAATVANPVYQVWQGLQGAVLCDADRVCGPNRFYARSPVAATVTPAAATVAPGVTTTTLSQTGPVSSSLPAPPWMQSIGSQGVVQQPLPVAAAAGTSATPVVQTSSGVASTMQTSSGVFVPSPANASIPISGVGRGNAMPVAAGSPLVSPPMAAIPVPATQPAFEKVLAGSEPPFAPTKSAKPEGKGSKSEKKKRSKKTKCCGCF</sequence>
<evidence type="ECO:0000256" key="1">
    <source>
        <dbReference type="SAM" id="MobiDB-lite"/>
    </source>
</evidence>
<proteinExistence type="predicted"/>
<reference evidence="2 3" key="1">
    <citation type="submission" date="2016-02" db="EMBL/GenBank/DDBJ databases">
        <title>Genome analysis of coral dinoflagellate symbionts highlights evolutionary adaptations to a symbiotic lifestyle.</title>
        <authorList>
            <person name="Aranda M."/>
            <person name="Li Y."/>
            <person name="Liew Y.J."/>
            <person name="Baumgarten S."/>
            <person name="Simakov O."/>
            <person name="Wilson M."/>
            <person name="Piel J."/>
            <person name="Ashoor H."/>
            <person name="Bougouffa S."/>
            <person name="Bajic V.B."/>
            <person name="Ryu T."/>
            <person name="Ravasi T."/>
            <person name="Bayer T."/>
            <person name="Micklem G."/>
            <person name="Kim H."/>
            <person name="Bhak J."/>
            <person name="Lajeunesse T.C."/>
            <person name="Voolstra C.R."/>
        </authorList>
    </citation>
    <scope>NUCLEOTIDE SEQUENCE [LARGE SCALE GENOMIC DNA]</scope>
    <source>
        <strain evidence="2 3">CCMP2467</strain>
    </source>
</reference>
<organism evidence="2 3">
    <name type="scientific">Symbiodinium microadriaticum</name>
    <name type="common">Dinoflagellate</name>
    <name type="synonym">Zooxanthella microadriatica</name>
    <dbReference type="NCBI Taxonomy" id="2951"/>
    <lineage>
        <taxon>Eukaryota</taxon>
        <taxon>Sar</taxon>
        <taxon>Alveolata</taxon>
        <taxon>Dinophyceae</taxon>
        <taxon>Suessiales</taxon>
        <taxon>Symbiodiniaceae</taxon>
        <taxon>Symbiodinium</taxon>
    </lineage>
</organism>
<dbReference type="EMBL" id="LSRX01001313">
    <property type="protein sequence ID" value="OLP81085.1"/>
    <property type="molecule type" value="Genomic_DNA"/>
</dbReference>
<gene>
    <name evidence="2" type="ORF">AK812_SmicGene38422</name>
</gene>
<name>A0A1Q9CDT7_SYMMI</name>
<comment type="caution">
    <text evidence="2">The sequence shown here is derived from an EMBL/GenBank/DDBJ whole genome shotgun (WGS) entry which is preliminary data.</text>
</comment>
<feature type="compositionally biased region" description="Basic residues" evidence="1">
    <location>
        <begin position="222"/>
        <end position="236"/>
    </location>
</feature>
<accession>A0A1Q9CDT7</accession>
<keyword evidence="3" id="KW-1185">Reference proteome</keyword>
<feature type="region of interest" description="Disordered" evidence="1">
    <location>
        <begin position="199"/>
        <end position="236"/>
    </location>
</feature>
<feature type="compositionally biased region" description="Basic and acidic residues" evidence="1">
    <location>
        <begin position="212"/>
        <end position="221"/>
    </location>
</feature>
<evidence type="ECO:0000313" key="3">
    <source>
        <dbReference type="Proteomes" id="UP000186817"/>
    </source>
</evidence>
<dbReference type="AlphaFoldDB" id="A0A1Q9CDT7"/>
<evidence type="ECO:0000313" key="2">
    <source>
        <dbReference type="EMBL" id="OLP81085.1"/>
    </source>
</evidence>
<dbReference type="Proteomes" id="UP000186817">
    <property type="component" value="Unassembled WGS sequence"/>
</dbReference>